<dbReference type="InterPro" id="IPR035986">
    <property type="entry name" value="PKD_dom_sf"/>
</dbReference>
<reference evidence="2 3" key="1">
    <citation type="submission" date="2018-11" db="EMBL/GenBank/DDBJ databases">
        <authorList>
            <person name="Zhou Z."/>
            <person name="Wang G."/>
        </authorList>
    </citation>
    <scope>NUCLEOTIDE SEQUENCE [LARGE SCALE GENOMIC DNA]</scope>
    <source>
        <strain evidence="2 3">KCTC52004</strain>
    </source>
</reference>
<dbReference type="NCBIfam" id="TIGR04131">
    <property type="entry name" value="Bac_Flav_CTERM"/>
    <property type="match status" value="1"/>
</dbReference>
<accession>A0A3P1C199</accession>
<sequence length="788" mass="85406">MLPFVHRALLWLFLLGMALPVLATHQVGGQIEMRAIGDTPGHFRIIVTNYLEDNNRAAQTSGGDIGIFRRRDNLRMMVFSVRETDLRQKVVFTNEACATSQNQRMIVATFGADIQLNPSDYNDAGGYYMSFQTQNRNAGINNINNPLQTGFTFYLEFPALLKDGQYFNNSSPRFNAINGEYLCINESFTFPFGGVDPDGDELRYSMITPLNKNGGNSRTTEVSAGPYPDIQWLPGFSPNSSIPGNPTLQVDSRSGQLSVTPSQLGLFVFAVKVEEYRNGVKIGEVRRDFQFLVIDCPPVTAPNPPVWATNQPPATEFTICKGKSLELQTSLNPDWNYQWRRDGINLADATGTKLTVNEPGTYSVFVSMKTQCGKASGSQNVTVNVIDLTSSINPAGQLCATDGSVTLSVPGGVNMKYDWFKDEKQVTVPANNNTLTITQPGQYRVTLTQTQFGCAYSTETVSLTRAPVVQAAIRSAQTRICPGSSLPLEGVGGVTFAWQRDGQPVATVNEPIFSVQTAGTYVVEVTAENGCKGISKPFAVEQIPPITVTMDAVPSVCGTDGPVYSLTGTPAGGTFAGPGVSGNQYDSKAAGIGNHALTYTINFAPECPAAVAQQTAVVAPIPTILFPEEIITSPGTSLTISPQLTGDPIHFEWSPPTYLADATEANARVENIGDDIVYTLKVENSTGCQAEGTVVITVYERIWVPGAFTPNGDGQNDFWELKNVEAFPNVEVTVYNRWGEVVYWSNDGYAHPFDGTIKGTPAPAGAYAYAIRYKPSSKLLRGTLMILR</sequence>
<dbReference type="RefSeq" id="WP_124871718.1">
    <property type="nucleotide sequence ID" value="NZ_RQJO01000007.1"/>
</dbReference>
<gene>
    <name evidence="2" type="ORF">EHT25_05310</name>
</gene>
<proteinExistence type="predicted"/>
<keyword evidence="3" id="KW-1185">Reference proteome</keyword>
<evidence type="ECO:0000313" key="3">
    <source>
        <dbReference type="Proteomes" id="UP000271925"/>
    </source>
</evidence>
<feature type="chain" id="PRO_5017948918" evidence="1">
    <location>
        <begin position="24"/>
        <end position="788"/>
    </location>
</feature>
<comment type="caution">
    <text evidence="2">The sequence shown here is derived from an EMBL/GenBank/DDBJ whole genome shotgun (WGS) entry which is preliminary data.</text>
</comment>
<evidence type="ECO:0000256" key="1">
    <source>
        <dbReference type="SAM" id="SignalP"/>
    </source>
</evidence>
<dbReference type="OrthoDB" id="1490014at2"/>
<dbReference type="InterPro" id="IPR026341">
    <property type="entry name" value="T9SS_type_B"/>
</dbReference>
<protein>
    <submittedName>
        <fullName evidence="2">Gliding motility-associated C-terminal domain-containing protein</fullName>
    </submittedName>
</protein>
<dbReference type="Pfam" id="PF13585">
    <property type="entry name" value="CHU_C"/>
    <property type="match status" value="1"/>
</dbReference>
<organism evidence="2 3">
    <name type="scientific">Larkinella rosea</name>
    <dbReference type="NCBI Taxonomy" id="2025312"/>
    <lineage>
        <taxon>Bacteria</taxon>
        <taxon>Pseudomonadati</taxon>
        <taxon>Bacteroidota</taxon>
        <taxon>Cytophagia</taxon>
        <taxon>Cytophagales</taxon>
        <taxon>Spirosomataceae</taxon>
        <taxon>Larkinella</taxon>
    </lineage>
</organism>
<dbReference type="EMBL" id="RQJO01000007">
    <property type="protein sequence ID" value="RRB07201.1"/>
    <property type="molecule type" value="Genomic_DNA"/>
</dbReference>
<dbReference type="SUPFAM" id="SSF49299">
    <property type="entry name" value="PKD domain"/>
    <property type="match status" value="1"/>
</dbReference>
<feature type="signal peptide" evidence="1">
    <location>
        <begin position="1"/>
        <end position="23"/>
    </location>
</feature>
<evidence type="ECO:0000313" key="2">
    <source>
        <dbReference type="EMBL" id="RRB07201.1"/>
    </source>
</evidence>
<name>A0A3P1C199_9BACT</name>
<dbReference type="Proteomes" id="UP000271925">
    <property type="component" value="Unassembled WGS sequence"/>
</dbReference>
<keyword evidence="1" id="KW-0732">Signal</keyword>
<dbReference type="AlphaFoldDB" id="A0A3P1C199"/>